<organism evidence="1 2">
    <name type="scientific">Sulfitobacter brevis</name>
    <dbReference type="NCBI Taxonomy" id="74348"/>
    <lineage>
        <taxon>Bacteria</taxon>
        <taxon>Pseudomonadati</taxon>
        <taxon>Pseudomonadota</taxon>
        <taxon>Alphaproteobacteria</taxon>
        <taxon>Rhodobacterales</taxon>
        <taxon>Roseobacteraceae</taxon>
        <taxon>Sulfitobacter</taxon>
    </lineage>
</organism>
<evidence type="ECO:0000313" key="1">
    <source>
        <dbReference type="EMBL" id="SFF30553.1"/>
    </source>
</evidence>
<reference evidence="1 2" key="1">
    <citation type="submission" date="2016-10" db="EMBL/GenBank/DDBJ databases">
        <authorList>
            <person name="de Groot N.N."/>
        </authorList>
    </citation>
    <scope>NUCLEOTIDE SEQUENCE [LARGE SCALE GENOMIC DNA]</scope>
    <source>
        <strain evidence="1 2">DSM 11443</strain>
    </source>
</reference>
<evidence type="ECO:0000313" key="2">
    <source>
        <dbReference type="Proteomes" id="UP000198977"/>
    </source>
</evidence>
<sequence length="79" mass="8673">MSDIITVGLDLAKNVFQVHGADGAGRAVLRKKLRRTQVLVFFSQLPRCVVAMEACGGAHFWGREIGKLGHEVRLIPPAY</sequence>
<protein>
    <submittedName>
        <fullName evidence="1">Transposase</fullName>
    </submittedName>
</protein>
<keyword evidence="2" id="KW-1185">Reference proteome</keyword>
<feature type="non-terminal residue" evidence="1">
    <location>
        <position position="79"/>
    </location>
</feature>
<proteinExistence type="predicted"/>
<dbReference type="Proteomes" id="UP000198977">
    <property type="component" value="Unassembled WGS sequence"/>
</dbReference>
<dbReference type="EMBL" id="FOMW01000060">
    <property type="protein sequence ID" value="SFF30553.1"/>
    <property type="molecule type" value="Genomic_DNA"/>
</dbReference>
<name>A0A1I2HM86_9RHOB</name>
<accession>A0A1I2HM86</accession>
<dbReference type="OrthoDB" id="7724311at2"/>
<dbReference type="AlphaFoldDB" id="A0A1I2HM86"/>
<gene>
    <name evidence="1" type="ORF">SAMN04488523_1601</name>
</gene>
<dbReference type="STRING" id="74348.SAMN04488523_1601"/>